<evidence type="ECO:0000256" key="1">
    <source>
        <dbReference type="ARBA" id="ARBA00001974"/>
    </source>
</evidence>
<evidence type="ECO:0000256" key="2">
    <source>
        <dbReference type="ARBA" id="ARBA00005272"/>
    </source>
</evidence>
<dbReference type="EMBL" id="FPAA01000002">
    <property type="protein sequence ID" value="SFS43016.1"/>
    <property type="molecule type" value="Genomic_DNA"/>
</dbReference>
<reference evidence="8" key="1">
    <citation type="submission" date="2016-10" db="EMBL/GenBank/DDBJ databases">
        <authorList>
            <person name="Varghese N."/>
            <person name="Submissions S."/>
        </authorList>
    </citation>
    <scope>NUCLEOTIDE SEQUENCE [LARGE SCALE GENOMIC DNA]</scope>
    <source>
        <strain evidence="8">DSM 45789</strain>
    </source>
</reference>
<dbReference type="AlphaFoldDB" id="A0A1I6PS64"/>
<keyword evidence="5" id="KW-0560">Oxidoreductase</keyword>
<dbReference type="SUPFAM" id="SSF51905">
    <property type="entry name" value="FAD/NAD(P)-binding domain"/>
    <property type="match status" value="1"/>
</dbReference>
<dbReference type="Pfam" id="PF07992">
    <property type="entry name" value="Pyr_redox_2"/>
    <property type="match status" value="1"/>
</dbReference>
<keyword evidence="3" id="KW-0285">Flavoprotein</keyword>
<feature type="domain" description="FAD/NAD(P)-binding" evidence="6">
    <location>
        <begin position="5"/>
        <end position="322"/>
    </location>
</feature>
<dbReference type="PANTHER" id="PTHR42913">
    <property type="entry name" value="APOPTOSIS-INDUCING FACTOR 1"/>
    <property type="match status" value="1"/>
</dbReference>
<keyword evidence="8" id="KW-1185">Reference proteome</keyword>
<dbReference type="RefSeq" id="WP_091833762.1">
    <property type="nucleotide sequence ID" value="NZ_FPAA01000002.1"/>
</dbReference>
<comment type="similarity">
    <text evidence="2">Belongs to the NADH dehydrogenase family.</text>
</comment>
<protein>
    <submittedName>
        <fullName evidence="7">NADH dehydrogenase</fullName>
    </submittedName>
</protein>
<sequence length="400" mass="44316">MGLPKIVVLGAGFGGLMTVRGLQKQLNHQEAEITLVNLNPYHYVTTQLHEPAAGTLDPDHTRVALESLINRDKVRLIQDKVTGFDPKEKVVRLAGTDEPLAYDYLVFALGAHTETFGTKGVFENALLINNLNSVRMIREHIEYNFARYQASDVKNEDLLKIVIGGAGFTSIEFVGELVDRLPYLCKEFDIPREKVQLINIEAAPTVMPGFDKELVDYAVNYLSGKGVNFRIGTPIQEITEDGVILKGGEEVKAATVVWNCGVRGNALLEESGLETMRGRIKVDEFLRAPGYEDLFIIGDNSLVFNNEERPYPPTAQMAMQQGQHLAKNMVAMLRGGEMKPYRYAPKGTVASLGRNVGIGTIGNNNKKVFGRKASLIKKLIDARWFFILGGFSLALKKAKF</sequence>
<proteinExistence type="inferred from homology"/>
<evidence type="ECO:0000256" key="5">
    <source>
        <dbReference type="ARBA" id="ARBA00023002"/>
    </source>
</evidence>
<dbReference type="Gene3D" id="3.50.50.100">
    <property type="match status" value="1"/>
</dbReference>
<evidence type="ECO:0000256" key="3">
    <source>
        <dbReference type="ARBA" id="ARBA00022630"/>
    </source>
</evidence>
<comment type="cofactor">
    <cofactor evidence="1">
        <name>FAD</name>
        <dbReference type="ChEBI" id="CHEBI:57692"/>
    </cofactor>
</comment>
<evidence type="ECO:0000313" key="8">
    <source>
        <dbReference type="Proteomes" id="UP000198660"/>
    </source>
</evidence>
<keyword evidence="4" id="KW-0274">FAD</keyword>
<dbReference type="InterPro" id="IPR051169">
    <property type="entry name" value="NADH-Q_oxidoreductase"/>
</dbReference>
<dbReference type="InterPro" id="IPR036188">
    <property type="entry name" value="FAD/NAD-bd_sf"/>
</dbReference>
<dbReference type="InterPro" id="IPR023753">
    <property type="entry name" value="FAD/NAD-binding_dom"/>
</dbReference>
<dbReference type="GO" id="GO:0003955">
    <property type="term" value="F:NAD(P)H dehydrogenase (quinone) activity"/>
    <property type="evidence" value="ECO:0007669"/>
    <property type="project" value="TreeGrafter"/>
</dbReference>
<dbReference type="OrthoDB" id="9781621at2"/>
<name>A0A1I6PS64_9BACL</name>
<organism evidence="7 8">
    <name type="scientific">Marininema halotolerans</name>
    <dbReference type="NCBI Taxonomy" id="1155944"/>
    <lineage>
        <taxon>Bacteria</taxon>
        <taxon>Bacillati</taxon>
        <taxon>Bacillota</taxon>
        <taxon>Bacilli</taxon>
        <taxon>Bacillales</taxon>
        <taxon>Thermoactinomycetaceae</taxon>
        <taxon>Marininema</taxon>
    </lineage>
</organism>
<evidence type="ECO:0000313" key="7">
    <source>
        <dbReference type="EMBL" id="SFS43016.1"/>
    </source>
</evidence>
<dbReference type="Proteomes" id="UP000198660">
    <property type="component" value="Unassembled WGS sequence"/>
</dbReference>
<dbReference type="GO" id="GO:0019646">
    <property type="term" value="P:aerobic electron transport chain"/>
    <property type="evidence" value="ECO:0007669"/>
    <property type="project" value="TreeGrafter"/>
</dbReference>
<evidence type="ECO:0000259" key="6">
    <source>
        <dbReference type="Pfam" id="PF07992"/>
    </source>
</evidence>
<dbReference type="PANTHER" id="PTHR42913:SF3">
    <property type="entry name" value="64 KDA MITOCHONDRIAL NADH DEHYDROGENASE (EUROFUNG)"/>
    <property type="match status" value="1"/>
</dbReference>
<gene>
    <name evidence="7" type="ORF">SAMN05444972_10297</name>
</gene>
<evidence type="ECO:0000256" key="4">
    <source>
        <dbReference type="ARBA" id="ARBA00022827"/>
    </source>
</evidence>
<accession>A0A1I6PS64</accession>